<evidence type="ECO:0000313" key="1">
    <source>
        <dbReference type="EnsemblProtists" id="Phyra73749"/>
    </source>
</evidence>
<reference evidence="1" key="2">
    <citation type="submission" date="2015-06" db="UniProtKB">
        <authorList>
            <consortium name="EnsemblProtists"/>
        </authorList>
    </citation>
    <scope>IDENTIFICATION</scope>
    <source>
        <strain evidence="1">Pr102</strain>
    </source>
</reference>
<dbReference type="GeneID" id="94225079"/>
<dbReference type="RefSeq" id="XP_067748435.1">
    <property type="nucleotide sequence ID" value="XM_067889259.1"/>
</dbReference>
<dbReference type="VEuPathDB" id="FungiDB:KRP22_2443"/>
<keyword evidence="2" id="KW-1185">Reference proteome</keyword>
<dbReference type="EnsemblProtists" id="Phyra73749">
    <property type="protein sequence ID" value="Phyra73749"/>
    <property type="gene ID" value="Phyra73749"/>
</dbReference>
<accession>H3GDT7</accession>
<dbReference type="InParanoid" id="H3GDT7"/>
<dbReference type="OMA" id="VERAXLM"/>
<dbReference type="STRING" id="164328.H3GDT7"/>
<dbReference type="HOGENOM" id="CLU_047340_0_0_1"/>
<protein>
    <submittedName>
        <fullName evidence="1">Uncharacterized protein</fullName>
    </submittedName>
</protein>
<sequence length="401" mass="45986">MVSVITSPSPTSVLHAASVAKSRAKTKAASSPTELYECAILEQWRREQQRRRMVKWRRQKKDEMTDMLRERQDLEKKVRLRVNEARVASDVISSQSLGGRYQQVFIECTALQNENLSLREAIEKQHNFNTLAQRDTQELLNQFRPEDSPLPPPSDDAGWRVQFPNGSPSFHFTPFTEKEYDDIVNNSDSAYAEHHPCIATVGEIFGWTVDYAPLAPSKTGMSFVAHARFSRRLRCSLDESDRILPHLEKSLWPVLVTPRSWGRDQTGSVCCQTLQSFNENALVMVCNIPGEVNLRYIALARHYRSTRSDGKRVDKYLMTVGNSEANARNREVEGPQRDVQWLLEGGMYMTITEVDADTIDVVFDQWSECLSEAHGRELYIDWIRFPVRLEQCVSPSRLLCL</sequence>
<name>H3GDT7_PHYRM</name>
<dbReference type="OrthoDB" id="122848at2759"/>
<proteinExistence type="predicted"/>
<dbReference type="Proteomes" id="UP000005238">
    <property type="component" value="Unassembled WGS sequence"/>
</dbReference>
<dbReference type="EMBL" id="DS566001">
    <property type="status" value="NOT_ANNOTATED_CDS"/>
    <property type="molecule type" value="Genomic_DNA"/>
</dbReference>
<dbReference type="AlphaFoldDB" id="H3GDT7"/>
<reference evidence="2" key="1">
    <citation type="journal article" date="2006" name="Science">
        <title>Phytophthora genome sequences uncover evolutionary origins and mechanisms of pathogenesis.</title>
        <authorList>
            <person name="Tyler B.M."/>
            <person name="Tripathy S."/>
            <person name="Zhang X."/>
            <person name="Dehal P."/>
            <person name="Jiang R.H."/>
            <person name="Aerts A."/>
            <person name="Arredondo F.D."/>
            <person name="Baxter L."/>
            <person name="Bensasson D."/>
            <person name="Beynon J.L."/>
            <person name="Chapman J."/>
            <person name="Damasceno C.M."/>
            <person name="Dorrance A.E."/>
            <person name="Dou D."/>
            <person name="Dickerman A.W."/>
            <person name="Dubchak I.L."/>
            <person name="Garbelotto M."/>
            <person name="Gijzen M."/>
            <person name="Gordon S.G."/>
            <person name="Govers F."/>
            <person name="Grunwald N.J."/>
            <person name="Huang W."/>
            <person name="Ivors K.L."/>
            <person name="Jones R.W."/>
            <person name="Kamoun S."/>
            <person name="Krampis K."/>
            <person name="Lamour K.H."/>
            <person name="Lee M.K."/>
            <person name="McDonald W.H."/>
            <person name="Medina M."/>
            <person name="Meijer H.J."/>
            <person name="Nordberg E.K."/>
            <person name="Maclean D.J."/>
            <person name="Ospina-Giraldo M.D."/>
            <person name="Morris P.F."/>
            <person name="Phuntumart V."/>
            <person name="Putnam N.H."/>
            <person name="Rash S."/>
            <person name="Rose J.K."/>
            <person name="Sakihama Y."/>
            <person name="Salamov A.A."/>
            <person name="Savidor A."/>
            <person name="Scheuring C.F."/>
            <person name="Smith B.M."/>
            <person name="Sobral B.W."/>
            <person name="Terry A."/>
            <person name="Torto-Alalibo T.A."/>
            <person name="Win J."/>
            <person name="Xu Z."/>
            <person name="Zhang H."/>
            <person name="Grigoriev I.V."/>
            <person name="Rokhsar D.S."/>
            <person name="Boore J.L."/>
        </authorList>
    </citation>
    <scope>NUCLEOTIDE SEQUENCE [LARGE SCALE GENOMIC DNA]</scope>
    <source>
        <strain evidence="2">Pr102</strain>
    </source>
</reference>
<organism evidence="1 2">
    <name type="scientific">Phytophthora ramorum</name>
    <name type="common">Sudden oak death agent</name>
    <dbReference type="NCBI Taxonomy" id="164328"/>
    <lineage>
        <taxon>Eukaryota</taxon>
        <taxon>Sar</taxon>
        <taxon>Stramenopiles</taxon>
        <taxon>Oomycota</taxon>
        <taxon>Peronosporomycetes</taxon>
        <taxon>Peronosporales</taxon>
        <taxon>Peronosporaceae</taxon>
        <taxon>Phytophthora</taxon>
    </lineage>
</organism>
<dbReference type="eggNOG" id="ENOG502SKKM">
    <property type="taxonomic scope" value="Eukaryota"/>
</dbReference>
<evidence type="ECO:0000313" key="2">
    <source>
        <dbReference type="Proteomes" id="UP000005238"/>
    </source>
</evidence>
<dbReference type="VEuPathDB" id="FungiDB:KRP23_4317"/>